<dbReference type="RefSeq" id="XP_062789251.1">
    <property type="nucleotide sequence ID" value="XM_062933200.1"/>
</dbReference>
<protein>
    <submittedName>
        <fullName evidence="1">Uncharacterized protein</fullName>
    </submittedName>
</protein>
<dbReference type="EMBL" id="CP141882">
    <property type="protein sequence ID" value="WRT64511.1"/>
    <property type="molecule type" value="Genomic_DNA"/>
</dbReference>
<dbReference type="GeneID" id="87953574"/>
<gene>
    <name evidence="1" type="ORF">IL334_001443</name>
</gene>
<reference evidence="1 2" key="1">
    <citation type="submission" date="2024-01" db="EMBL/GenBank/DDBJ databases">
        <title>Comparative genomics of Cryptococcus and Kwoniella reveals pathogenesis evolution and contrasting modes of karyotype evolution via chromosome fusion or intercentromeric recombination.</title>
        <authorList>
            <person name="Coelho M.A."/>
            <person name="David-Palma M."/>
            <person name="Shea T."/>
            <person name="Bowers K."/>
            <person name="McGinley-Smith S."/>
            <person name="Mohammad A.W."/>
            <person name="Gnirke A."/>
            <person name="Yurkov A.M."/>
            <person name="Nowrousian M."/>
            <person name="Sun S."/>
            <person name="Cuomo C.A."/>
            <person name="Heitman J."/>
        </authorList>
    </citation>
    <scope>NUCLEOTIDE SEQUENCE [LARGE SCALE GENOMIC DNA]</scope>
    <source>
        <strain evidence="1">CBS 11374</strain>
    </source>
</reference>
<evidence type="ECO:0000313" key="2">
    <source>
        <dbReference type="Proteomes" id="UP001329825"/>
    </source>
</evidence>
<sequence>MDNTSVLLKATAHPFVPTSAGGSTIVRSGVGANDTYEFTLTGNGTKTDPITITCTEPSHRLFTLDTKFERQLPLFDNQAVSISKSLYDPNEDGEETPGTKIAPHFTTPLSAYVAVSHAFSRILYQSHDKIRKELESPVSEYSHSQPELLMAKSVKENSIRSFMSLDERTFNTKLTENKTAHEKLLTVVDNAHDKRKLSTETWKPYKGFLETDYRLREFRDVSCHYTQQTRLARRLGSDAEVKSISQQMERYKGDCNRRALVEIWEKSRDRLASVTGEAWDYNKGLDALLSIPQTSIEGSLPNGMSTDTQSRRACQITTTENVARLGLNFEYGSEDDDDLYIEQSLSEPSAHNSSRVTRARFDESGIKFGEL</sequence>
<proteinExistence type="predicted"/>
<organism evidence="1 2">
    <name type="scientific">Kwoniella shivajii</name>
    <dbReference type="NCBI Taxonomy" id="564305"/>
    <lineage>
        <taxon>Eukaryota</taxon>
        <taxon>Fungi</taxon>
        <taxon>Dikarya</taxon>
        <taxon>Basidiomycota</taxon>
        <taxon>Agaricomycotina</taxon>
        <taxon>Tremellomycetes</taxon>
        <taxon>Tremellales</taxon>
        <taxon>Cryptococcaceae</taxon>
        <taxon>Kwoniella</taxon>
    </lineage>
</organism>
<name>A0ABZ1CRY7_9TREE</name>
<evidence type="ECO:0000313" key="1">
    <source>
        <dbReference type="EMBL" id="WRT64511.1"/>
    </source>
</evidence>
<accession>A0ABZ1CRY7</accession>
<dbReference type="Proteomes" id="UP001329825">
    <property type="component" value="Chromosome 2"/>
</dbReference>
<keyword evidence="2" id="KW-1185">Reference proteome</keyword>